<keyword evidence="2" id="KW-1185">Reference proteome</keyword>
<dbReference type="InterPro" id="IPR036397">
    <property type="entry name" value="RNaseH_sf"/>
</dbReference>
<dbReference type="InterPro" id="IPR050951">
    <property type="entry name" value="Retrovirus_Pol_polyprotein"/>
</dbReference>
<dbReference type="GO" id="GO:0003676">
    <property type="term" value="F:nucleic acid binding"/>
    <property type="evidence" value="ECO:0007669"/>
    <property type="project" value="InterPro"/>
</dbReference>
<evidence type="ECO:0000313" key="1">
    <source>
        <dbReference type="EMBL" id="CAB4033082.1"/>
    </source>
</evidence>
<dbReference type="SUPFAM" id="SSF53098">
    <property type="entry name" value="Ribonuclease H-like"/>
    <property type="match status" value="1"/>
</dbReference>
<dbReference type="InterPro" id="IPR054465">
    <property type="entry name" value="Integrase_p58-like_C"/>
</dbReference>
<dbReference type="PROSITE" id="PS50994">
    <property type="entry name" value="INTEGRASE"/>
    <property type="match status" value="1"/>
</dbReference>
<accession>A0A7D9LMC6</accession>
<name>A0A7D9LMC6_PARCT</name>
<dbReference type="PANTHER" id="PTHR37984:SF5">
    <property type="entry name" value="PROTEIN NYNRIN-LIKE"/>
    <property type="match status" value="1"/>
</dbReference>
<dbReference type="InterPro" id="IPR012337">
    <property type="entry name" value="RNaseH-like_sf"/>
</dbReference>
<organism evidence="1 2">
    <name type="scientific">Paramuricea clavata</name>
    <name type="common">Red gorgonian</name>
    <name type="synonym">Violescent sea-whip</name>
    <dbReference type="NCBI Taxonomy" id="317549"/>
    <lineage>
        <taxon>Eukaryota</taxon>
        <taxon>Metazoa</taxon>
        <taxon>Cnidaria</taxon>
        <taxon>Anthozoa</taxon>
        <taxon>Octocorallia</taxon>
        <taxon>Malacalcyonacea</taxon>
        <taxon>Plexauridae</taxon>
        <taxon>Paramuricea</taxon>
    </lineage>
</organism>
<evidence type="ECO:0000313" key="2">
    <source>
        <dbReference type="Proteomes" id="UP001152795"/>
    </source>
</evidence>
<sequence length="559" mass="64222">MCVSTRFPEAIPLRNIKAKTIVEALTKFFTLVGLPKSIQSDQGSNFTSGLFQQIMHELGIKQYTSSAYHPESQGALERFHQTLKQMIKTYCFETEKDWDDGVHFLLFAARESVQESLGFSPFELVFGHTVRGPLKLLKEKLLTDDGGSLNILQYVTDFRTKLTKACDLARKNLKTAQNRMKHSYDSHKNTVTRNFQNGDKVLALLPVPGNPLQARYFGPYVIEKKENDLNYIIITPNRRRKKQLCHVNMLKAYHERKKVVQSVNVVSSDRDRYSNEDESELSSLSETTKLSNSDVLRNMDSKLSHLQPSQRQDVLDLVNEYAQLFPDIPSRTDMISHDVDIGDASPIKQHPYRLNSTKAKYLDQEIQYLLENDFIEHSQSSWSSPCILVPKPDGSYRMCTDYRKVNNLTKSDNFPIPRMDDCVDKIGNAKYVSKFDLLKGFWQIPLSERAKEVSAFVTPRGLYQYKVMPFGMRNAPATFQRLINQIISQIDGCEGYIDDVIIYSDTWEEHLEILRKFFKRLSEAKLTISTLYFQESSANFLSFKGEGVTSLMAVLYHVI</sequence>
<gene>
    <name evidence="1" type="ORF">PACLA_8A037178</name>
</gene>
<dbReference type="Pfam" id="PF00665">
    <property type="entry name" value="rve"/>
    <property type="match status" value="1"/>
</dbReference>
<dbReference type="Gene3D" id="3.30.70.270">
    <property type="match status" value="1"/>
</dbReference>
<comment type="caution">
    <text evidence="1">The sequence shown here is derived from an EMBL/GenBank/DDBJ whole genome shotgun (WGS) entry which is preliminary data.</text>
</comment>
<dbReference type="Proteomes" id="UP001152795">
    <property type="component" value="Unassembled WGS sequence"/>
</dbReference>
<dbReference type="Gene3D" id="3.30.420.10">
    <property type="entry name" value="Ribonuclease H-like superfamily/Ribonuclease H"/>
    <property type="match status" value="1"/>
</dbReference>
<dbReference type="PROSITE" id="PS50878">
    <property type="entry name" value="RT_POL"/>
    <property type="match status" value="1"/>
</dbReference>
<dbReference type="InterPro" id="IPR043502">
    <property type="entry name" value="DNA/RNA_pol_sf"/>
</dbReference>
<dbReference type="FunFam" id="3.30.420.10:FF:000032">
    <property type="entry name" value="Retrovirus-related Pol polyprotein from transposon 297-like Protein"/>
    <property type="match status" value="1"/>
</dbReference>
<dbReference type="Gene3D" id="3.10.10.10">
    <property type="entry name" value="HIV Type 1 Reverse Transcriptase, subunit A, domain 1"/>
    <property type="match status" value="1"/>
</dbReference>
<reference evidence="1" key="1">
    <citation type="submission" date="2020-04" db="EMBL/GenBank/DDBJ databases">
        <authorList>
            <person name="Alioto T."/>
            <person name="Alioto T."/>
            <person name="Gomez Garrido J."/>
        </authorList>
    </citation>
    <scope>NUCLEOTIDE SEQUENCE</scope>
    <source>
        <strain evidence="1">A484AB</strain>
    </source>
</reference>
<dbReference type="CDD" id="cd01647">
    <property type="entry name" value="RT_LTR"/>
    <property type="match status" value="1"/>
</dbReference>
<dbReference type="SUPFAM" id="SSF56672">
    <property type="entry name" value="DNA/RNA polymerases"/>
    <property type="match status" value="1"/>
</dbReference>
<dbReference type="InterPro" id="IPR001584">
    <property type="entry name" value="Integrase_cat-core"/>
</dbReference>
<dbReference type="InterPro" id="IPR000477">
    <property type="entry name" value="RT_dom"/>
</dbReference>
<dbReference type="AlphaFoldDB" id="A0A7D9LMC6"/>
<dbReference type="PANTHER" id="PTHR37984">
    <property type="entry name" value="PROTEIN CBG26694"/>
    <property type="match status" value="1"/>
</dbReference>
<dbReference type="InterPro" id="IPR043128">
    <property type="entry name" value="Rev_trsase/Diguanyl_cyclase"/>
</dbReference>
<proteinExistence type="predicted"/>
<dbReference type="GO" id="GO:0015074">
    <property type="term" value="P:DNA integration"/>
    <property type="evidence" value="ECO:0007669"/>
    <property type="project" value="InterPro"/>
</dbReference>
<dbReference type="Pfam" id="PF00078">
    <property type="entry name" value="RVT_1"/>
    <property type="match status" value="1"/>
</dbReference>
<dbReference type="EMBL" id="CACRXK020018937">
    <property type="protein sequence ID" value="CAB4033082.1"/>
    <property type="molecule type" value="Genomic_DNA"/>
</dbReference>
<dbReference type="Pfam" id="PF22938">
    <property type="entry name" value="Integrase_p58_C"/>
    <property type="match status" value="1"/>
</dbReference>
<protein>
    <submittedName>
        <fullName evidence="1">Transposon Ty3-I Gag-Pol poly</fullName>
    </submittedName>
</protein>